<name>A0A430HSI9_9BURK</name>
<evidence type="ECO:0000259" key="3">
    <source>
        <dbReference type="Pfam" id="PF18276"/>
    </source>
</evidence>
<feature type="region of interest" description="Disordered" evidence="2">
    <location>
        <begin position="2474"/>
        <end position="2532"/>
    </location>
</feature>
<feature type="domain" description="ABC toxin N-terminal" evidence="4">
    <location>
        <begin position="1976"/>
        <end position="2103"/>
    </location>
</feature>
<dbReference type="InterPro" id="IPR040840">
    <property type="entry name" value="TcA_TcB_BD"/>
</dbReference>
<evidence type="ECO:0000256" key="1">
    <source>
        <dbReference type="SAM" id="Coils"/>
    </source>
</evidence>
<accession>A0A430HSI9</accession>
<dbReference type="RefSeq" id="WP_126072859.1">
    <property type="nucleotide sequence ID" value="NZ_CP051166.1"/>
</dbReference>
<dbReference type="Pfam" id="PF20220">
    <property type="entry name" value="ABC_toxin_N"/>
    <property type="match status" value="1"/>
</dbReference>
<evidence type="ECO:0000259" key="4">
    <source>
        <dbReference type="Pfam" id="PF20220"/>
    </source>
</evidence>
<dbReference type="OrthoDB" id="5293374at2"/>
<evidence type="ECO:0000313" key="6">
    <source>
        <dbReference type="Proteomes" id="UP000278085"/>
    </source>
</evidence>
<feature type="coiled-coil region" evidence="1">
    <location>
        <begin position="2873"/>
        <end position="2900"/>
    </location>
</feature>
<keyword evidence="1" id="KW-0175">Coiled coil</keyword>
<feature type="region of interest" description="Disordered" evidence="2">
    <location>
        <begin position="2114"/>
        <end position="2146"/>
    </location>
</feature>
<organism evidence="5 6">
    <name type="scientific">Massilia atriviolacea</name>
    <dbReference type="NCBI Taxonomy" id="2495579"/>
    <lineage>
        <taxon>Bacteria</taxon>
        <taxon>Pseudomonadati</taxon>
        <taxon>Pseudomonadota</taxon>
        <taxon>Betaproteobacteria</taxon>
        <taxon>Burkholderiales</taxon>
        <taxon>Oxalobacteraceae</taxon>
        <taxon>Telluria group</taxon>
        <taxon>Massilia</taxon>
    </lineage>
</organism>
<sequence>MPQVIIVRLTPTKPTSGADFTRYLDDLSIKLFDLSFGDPAVGTLLGQASGAWVPNGGPAAVGPAFTPATQKIVQHLTIIPPAPPARPDYIIGLNAVASALIPVTLPAAEAGSSDLRLEIRQAGVLVAYQRLDFNVALLPDAPLSTDPTDYMQAEPPAVVVALADPDAGAGAVVLPSDGSAPAFGPLAAAIDAVLAQDPGGATLASQGALTLPQARHIAREITWNRQISPAPERPHQRSLEEMYTRPETVLPAWDDDERDKADMDRLQYEASLLGFYALQDANAERLAQYVFSAAAAVWAQQQSARPGRVGLRFPIEAALPPPPGATLREADVVIADAPPLLLDFTVPAAYFYALAVVLPPGIGALERYRMATDESEQHLASSIQAAREAGTIAAGAITPDNAARRLAAIGRGRAANPVLAVFNAQVGTLLTAWLAHAAPSIDSFWQASPFPAALVPGHLELVLAAVLQQTVLPDPADPNTLLAAIKAIPVGSVAALKAIDATAWRTWFLPARVELLPEFTRPGTPEERVAAFIRRLRKFFEVQATVAAPDPGAAPSAPSIALAAGDPFKAFLAAMPGFSLPVADWSDPAIATALAAVFPNDAEAQAWLLEALRTLGELSAASDIAGTSAGLRFSLMEALYARGYTSRAAIRALGAPEFAHALSGTIAYPWAAHIQAAAGGANPAAEPPAAGPFSAVNPDASLINCIPPWHLSPFGPVKYLQDLLATGIGATCDAPQASGATLAELIAPRRGAPGTLLATAANLHTPIPLIDIVNENLEYLADGGASGIVRDSGATTVGGHALRRAGEEVADEGDGHAPATLFAALPEHASPAAPGALPNAYVKLAADFSAPALPYAQTLDVSRSYLRAMGVSRYATMRAFRENITEYALDANAEAADFQKHLWRYPVRIELALEYLCLSPAEYDTLYRNNIGPALLRTMYGFPNDSHEGVSWKVVVLRVPQFLKRTGLDYCDFLDLWQSGFVAFERGRVPNPREEEPDRETGFPPCEPCCPDDLLIRLPGRASLDDALRRLMVFIRLWRSLRCVAGARYSFTELADIAEVLGLFNGTSINPEFIRQLAAFQILRDDWGLDLGVDPYAAPGAHGADRRRLLGLWAGPAHPSHAWAVDHLLARIQDRAEREHAHAGRRRRAPEVMKILRANLDALSVLAGFAPASAPWHSAPTGTLRFAEILAKIEASSFGSGELLYLFSADQHVSGDDPFFQQDRTEALEQPFDYPEEGHPFDLWRLRRALLEVCVDDGQAACLSWFALDSAMRADFGYDPAPGSDPLRELASHFFPAMMRRLGLASGPQAWQYRTSLLDTRAGMWNQLPDGPFQYDAAARELFTALPLRDSAVLAKLNAIEQLTHDEMRAVQQLYFSPRAQLARFSFLFADLHEAEQALIEEADEERRWAYFARSFLAFAWRAQAVAAHLSCHVAHASDGEDVEEGLAPLILRSLRGDENLAMSAWEADDGKPPADFQWPQPAGGAYAALTALAGTGLLGDYRSDSGRTWQETRGPMLAFGAARSHWNAPVPTVIPELGLPAPGAALKFAILRNGFALRESDGMALGGAEGFTVRWRGVLIVDEGGPCTFFAGAPSPDGEAPEFACCGHQRWRVNLRRGQKTWLLLNYRWDGEQAPDHVSAPLHLKRGAYFIDIDFEEDAPEFDEKLELAPARTGFTVKYAGPDTCGRILAMPAERLYRDVAEGPLRGDENLAPAAQDYLQAQYSGSLRDIRRTYQRAFKALLLSHRLRLSARLPARASVSEMHYLLSAPALFAGVSYVPGAPATSHRAWFDVNLLPLGDTYDGDPERKPAAVPDQRSAPSPERRQALFDWFERLADYAAMRRAVARQSGRQAWLTFVEASNQQPDDVLPLLLDLGIDLDHAPLLLEFHSGLAPDWLMLADDRWANRVWRASLWVRQLLRHVVPLDLGAATPGLWAADADAALAGANAGLTAFYRNGMIERGHPRRYADIDTLNNALRERARSALLAYLTAQDRVALPFAPGSHARTPNDLSALLLLDVEAGICQKASRIEEAIGAVHAFVERARLSLEPTLPVTAAFSRAWDKLFASLATWQACRRRTLYSENYVEWAEHGEAARTEAFRLLERELRSATFSAPAPGGKEYWPGPHWPAHPGIAPMQQREPSQLAQLAQPENLGLTGRPERHARPSWLAASQRQFGNRDDRPTPLPDQDHDLSTQVPGDAQAQRLPLWIEAAVRLGTRFLRIAAAGEPSAWSRFAPSHAAPASCCAQCGEVHAPVMDEYYFWLEDGSYHDPASLNPDQPALPQDAAWGSTANDATSDWHRADKLPKLLAWPSRKMVRLAWCRVHNGQFQTPRYSDGGAHVSDAPGQARLEFAGRERDTLRFTITHAGPLPQGHADSSPWGFRYDMAPDSAVVLPQVLAPTPGSLPLAPGLGGLEAYPFFVFFSPGAPLEPSLYATSMTVAGALRSHCRHEAALKWYEALGAPGRIDLRWSTCRTPVRQPDDPPPHERGPNDEPVPARGRARSAAARRAGAEPASARVARQQPGTTREDPCCDTLAHSGVDARRRSTVLAYLETLLEHANAALCGNNGEAHALARLRLDTAARYLGQRPRTLFGQDDDPTPPTVAAFVPRLAPLNPRLMDLYDRLDDQLATLHRCLGKARLAGAARGERSYWGEAALRRGWKELEAACADDDACCCPPSPYRFPFLIERALATAGEVRGFGAALLAAYEKGDAEFLAALRMAHERELASLAADIRQMEWREADWTVQSLRKSKQAAQTRRQYYADLIAGGLIGEEQAYRNLTQGSMASRTAGNVVEAIAQVMNLIPDMTTGVAGVASSPVSVFQMPIGTKLAHAFSAAARILLTVGDVLGTEAGLALTDGGWVRREADWVFQVSVLDVEIEQIERQILAAERRRDASLRQLNSQVRQKQQAAEVQDFLRDKFTNHALYLFLQQETAALHRQMADIAWCWARQAQRAFQFERELGAQQFLAVPSHDGLHEGLLAGDVLTTALRGMEKAYFDQHRREQELTTRLSLRMDFPLAFLELKATGACEVEIPEWRFDREYPGHYLRRIKSINLTIPAVTGPASGVHCKLTLLASATRVDPALTDMQECCPGACACGCCDGKRYRASLDDPRIVKRFGATEAIATSSGQNDSGLFELNFRDERYLPFEYAGAVSRWRIELPAEHNAFDVDSVSDVLFQMSYTAREGGSALRDASWAEASCILPGGALRFFDWRQDFSESWQRFKGKPAPSDEGCRALGLRMSRAMFPYLPGERPVRMRRVEIWFETCAGQGVRNHEIEFVPDPGCGCASDSEECCERYLLTCVASVDWPCLYHGVLEYPFPWLDEECPVKIGDFLFPQHVGALRKAYLVCSYEAGPPRRCLPPGRPCGGGCTTAC</sequence>
<feature type="compositionally biased region" description="Basic and acidic residues" evidence="2">
    <location>
        <begin position="2479"/>
        <end position="2491"/>
    </location>
</feature>
<feature type="compositionally biased region" description="Basic and acidic residues" evidence="2">
    <location>
        <begin position="2177"/>
        <end position="2193"/>
    </location>
</feature>
<reference evidence="5 6" key="1">
    <citation type="submission" date="2018-12" db="EMBL/GenBank/DDBJ databases">
        <authorList>
            <person name="Yang E."/>
        </authorList>
    </citation>
    <scope>NUCLEOTIDE SEQUENCE [LARGE SCALE GENOMIC DNA]</scope>
    <source>
        <strain evidence="5 6">SOD</strain>
    </source>
</reference>
<dbReference type="InterPro" id="IPR046839">
    <property type="entry name" value="ABC_toxin_N"/>
</dbReference>
<dbReference type="Proteomes" id="UP000278085">
    <property type="component" value="Unassembled WGS sequence"/>
</dbReference>
<dbReference type="EMBL" id="RXLQ01000002">
    <property type="protein sequence ID" value="RSZ60449.1"/>
    <property type="molecule type" value="Genomic_DNA"/>
</dbReference>
<evidence type="ECO:0000256" key="2">
    <source>
        <dbReference type="SAM" id="MobiDB-lite"/>
    </source>
</evidence>
<gene>
    <name evidence="5" type="ORF">EJB06_04865</name>
</gene>
<dbReference type="Pfam" id="PF18276">
    <property type="entry name" value="TcA_TcB_BD"/>
    <property type="match status" value="1"/>
</dbReference>
<feature type="domain" description="Tc toxin complex TcA C-terminal TcB-binding" evidence="3">
    <location>
        <begin position="2885"/>
        <end position="3186"/>
    </location>
</feature>
<keyword evidence="6" id="KW-1185">Reference proteome</keyword>
<comment type="caution">
    <text evidence="5">The sequence shown here is derived from an EMBL/GenBank/DDBJ whole genome shotgun (WGS) entry which is preliminary data.</text>
</comment>
<evidence type="ECO:0000313" key="5">
    <source>
        <dbReference type="EMBL" id="RSZ60449.1"/>
    </source>
</evidence>
<protein>
    <submittedName>
        <fullName evidence="5">Insecticidal toxin complex protein</fullName>
    </submittedName>
</protein>
<feature type="region of interest" description="Disordered" evidence="2">
    <location>
        <begin position="2172"/>
        <end position="2196"/>
    </location>
</feature>
<feature type="compositionally biased region" description="Low complexity" evidence="2">
    <location>
        <begin position="2496"/>
        <end position="2517"/>
    </location>
</feature>
<proteinExistence type="predicted"/>